<organism evidence="3 4">
    <name type="scientific">Dactylosporangium fulvum</name>
    <dbReference type="NCBI Taxonomy" id="53359"/>
    <lineage>
        <taxon>Bacteria</taxon>
        <taxon>Bacillati</taxon>
        <taxon>Actinomycetota</taxon>
        <taxon>Actinomycetes</taxon>
        <taxon>Micromonosporales</taxon>
        <taxon>Micromonosporaceae</taxon>
        <taxon>Dactylosporangium</taxon>
    </lineage>
</organism>
<gene>
    <name evidence="3" type="ORF">Dfulv_15170</name>
</gene>
<dbReference type="EMBL" id="CP073720">
    <property type="protein sequence ID" value="UWP85501.1"/>
    <property type="molecule type" value="Genomic_DNA"/>
</dbReference>
<dbReference type="Gene3D" id="3.90.1150.10">
    <property type="entry name" value="Aspartate Aminotransferase, domain 1"/>
    <property type="match status" value="1"/>
</dbReference>
<dbReference type="InterPro" id="IPR015424">
    <property type="entry name" value="PyrdxlP-dep_Trfase"/>
</dbReference>
<dbReference type="GO" id="GO:0008483">
    <property type="term" value="F:transaminase activity"/>
    <property type="evidence" value="ECO:0007669"/>
    <property type="project" value="UniProtKB-KW"/>
</dbReference>
<dbReference type="Gene3D" id="3.40.640.10">
    <property type="entry name" value="Type I PLP-dependent aspartate aminotransferase-like (Major domain)"/>
    <property type="match status" value="1"/>
</dbReference>
<accession>A0ABY5W8V4</accession>
<comment type="cofactor">
    <cofactor evidence="1">
        <name>pyridoxal 5'-phosphate</name>
        <dbReference type="ChEBI" id="CHEBI:597326"/>
    </cofactor>
</comment>
<name>A0ABY5W8V4_9ACTN</name>
<dbReference type="InterPro" id="IPR000653">
    <property type="entry name" value="DegT/StrS_aminotransferase"/>
</dbReference>
<dbReference type="SUPFAM" id="SSF53383">
    <property type="entry name" value="PLP-dependent transferases"/>
    <property type="match status" value="1"/>
</dbReference>
<dbReference type="Pfam" id="PF01041">
    <property type="entry name" value="DegT_DnrJ_EryC1"/>
    <property type="match status" value="1"/>
</dbReference>
<proteinExistence type="inferred from homology"/>
<keyword evidence="2" id="KW-0663">Pyridoxal phosphate</keyword>
<evidence type="ECO:0000256" key="2">
    <source>
        <dbReference type="RuleBase" id="RU004508"/>
    </source>
</evidence>
<comment type="similarity">
    <text evidence="2">Belongs to the DegT/DnrJ/EryC1 family.</text>
</comment>
<dbReference type="RefSeq" id="WP_259863623.1">
    <property type="nucleotide sequence ID" value="NZ_BAAAST010000014.1"/>
</dbReference>
<keyword evidence="3" id="KW-0808">Transferase</keyword>
<sequence>MTTSTAVAVPFTVPSFTGAAREAAVRVLDSGWVTTGAECAAFEAELAAYLGQPYVVTVASCTQAIELSLRALRLDAGAPVLTPSLTFCGAVAAIVHAGYRPVLVDVDEDTLVPSPETVAAATRRAGRPAAMVVCPLGGYPVDHVALADAAGLPGGRIVVDAAHGPGGGVGRADDPATAPHATCLSFYATKNLPIGEGGAVATHDGELAAWLRSSRLHGMSRDAWRRYLPGGSWRYDVEELGFKANLTDLQAAIGRAQLVALPGWQRCRAELVARYDRALADLVRLPRRHPGHAWHLYQVRVPDRDAVAAALAESGIGTSVHFIPVHRLTAFARLLDPDDRAALPVTDRVADEVLSLPLYPALEHGSVDIVTGRLAELLA</sequence>
<evidence type="ECO:0000256" key="1">
    <source>
        <dbReference type="ARBA" id="ARBA00001933"/>
    </source>
</evidence>
<evidence type="ECO:0000313" key="3">
    <source>
        <dbReference type="EMBL" id="UWP85501.1"/>
    </source>
</evidence>
<reference evidence="3" key="2">
    <citation type="submission" date="2022-09" db="EMBL/GenBank/DDBJ databases">
        <title>Biosynthetic gene clusters of Dactylosporangioum fulvum.</title>
        <authorList>
            <person name="Caradec T."/>
        </authorList>
    </citation>
    <scope>NUCLEOTIDE SEQUENCE</scope>
    <source>
        <strain evidence="3">NRRL B-16292</strain>
    </source>
</reference>
<keyword evidence="3" id="KW-0032">Aminotransferase</keyword>
<dbReference type="InterPro" id="IPR015421">
    <property type="entry name" value="PyrdxlP-dep_Trfase_major"/>
</dbReference>
<keyword evidence="4" id="KW-1185">Reference proteome</keyword>
<reference evidence="3" key="1">
    <citation type="submission" date="2021-04" db="EMBL/GenBank/DDBJ databases">
        <authorList>
            <person name="Hartkoorn R.C."/>
            <person name="Beaudoing E."/>
            <person name="Hot D."/>
        </authorList>
    </citation>
    <scope>NUCLEOTIDE SEQUENCE</scope>
    <source>
        <strain evidence="3">NRRL B-16292</strain>
    </source>
</reference>
<evidence type="ECO:0000313" key="4">
    <source>
        <dbReference type="Proteomes" id="UP001059617"/>
    </source>
</evidence>
<dbReference type="PANTHER" id="PTHR30244:SF34">
    <property type="entry name" value="DTDP-4-AMINO-4,6-DIDEOXYGALACTOSE TRANSAMINASE"/>
    <property type="match status" value="1"/>
</dbReference>
<dbReference type="PIRSF" id="PIRSF000390">
    <property type="entry name" value="PLP_StrS"/>
    <property type="match status" value="1"/>
</dbReference>
<dbReference type="PANTHER" id="PTHR30244">
    <property type="entry name" value="TRANSAMINASE"/>
    <property type="match status" value="1"/>
</dbReference>
<dbReference type="InterPro" id="IPR015422">
    <property type="entry name" value="PyrdxlP-dep_Trfase_small"/>
</dbReference>
<protein>
    <submittedName>
        <fullName evidence="3">DegT/DnrJ/EryC1/StrS aminotransferase family protein</fullName>
    </submittedName>
</protein>
<dbReference type="Proteomes" id="UP001059617">
    <property type="component" value="Chromosome"/>
</dbReference>
<dbReference type="CDD" id="cd00616">
    <property type="entry name" value="AHBA_syn"/>
    <property type="match status" value="1"/>
</dbReference>